<dbReference type="InterPro" id="IPR026705">
    <property type="entry name" value="Hid-1/Ecm30"/>
</dbReference>
<dbReference type="PANTHER" id="PTHR21575:SF12">
    <property type="entry name" value="PROTEIN HID1"/>
    <property type="match status" value="1"/>
</dbReference>
<feature type="region of interest" description="Disordered" evidence="1">
    <location>
        <begin position="339"/>
        <end position="381"/>
    </location>
</feature>
<feature type="compositionally biased region" description="Polar residues" evidence="1">
    <location>
        <begin position="345"/>
        <end position="354"/>
    </location>
</feature>
<proteinExistence type="predicted"/>
<feature type="compositionally biased region" description="Low complexity" evidence="1">
    <location>
        <begin position="668"/>
        <end position="679"/>
    </location>
</feature>
<dbReference type="AlphaFoldDB" id="C5LLC2"/>
<dbReference type="GeneID" id="9047503"/>
<dbReference type="PANTHER" id="PTHR21575">
    <property type="entry name" value="PROTEIN HID1"/>
    <property type="match status" value="1"/>
</dbReference>
<dbReference type="InParanoid" id="C5LLC2"/>
<name>C5LLC2_PERM5</name>
<dbReference type="EMBL" id="GG683102">
    <property type="protein sequence ID" value="EER02481.1"/>
    <property type="molecule type" value="Genomic_DNA"/>
</dbReference>
<evidence type="ECO:0008006" key="4">
    <source>
        <dbReference type="Google" id="ProtNLM"/>
    </source>
</evidence>
<dbReference type="Proteomes" id="UP000007800">
    <property type="component" value="Unassembled WGS sequence"/>
</dbReference>
<dbReference type="Pfam" id="PF09742">
    <property type="entry name" value="Dymeclin"/>
    <property type="match status" value="1"/>
</dbReference>
<dbReference type="OMA" id="LFIVHYL"/>
<feature type="region of interest" description="Disordered" evidence="1">
    <location>
        <begin position="666"/>
        <end position="701"/>
    </location>
</feature>
<evidence type="ECO:0000313" key="3">
    <source>
        <dbReference type="Proteomes" id="UP000007800"/>
    </source>
</evidence>
<dbReference type="OrthoDB" id="427728at2759"/>
<keyword evidence="3" id="KW-1185">Reference proteome</keyword>
<gene>
    <name evidence="2" type="ORF">Pmar_PMAR004844</name>
</gene>
<evidence type="ECO:0000256" key="1">
    <source>
        <dbReference type="SAM" id="MobiDB-lite"/>
    </source>
</evidence>
<dbReference type="GO" id="GO:0016020">
    <property type="term" value="C:membrane"/>
    <property type="evidence" value="ECO:0007669"/>
    <property type="project" value="TreeGrafter"/>
</dbReference>
<dbReference type="GO" id="GO:0000138">
    <property type="term" value="C:Golgi trans cisterna"/>
    <property type="evidence" value="ECO:0007669"/>
    <property type="project" value="TreeGrafter"/>
</dbReference>
<reference evidence="2 3" key="1">
    <citation type="submission" date="2008-07" db="EMBL/GenBank/DDBJ databases">
        <authorList>
            <person name="El-Sayed N."/>
            <person name="Caler E."/>
            <person name="Inman J."/>
            <person name="Amedeo P."/>
            <person name="Hass B."/>
            <person name="Wortman J."/>
        </authorList>
    </citation>
    <scope>NUCLEOTIDE SEQUENCE [LARGE SCALE GENOMIC DNA]</scope>
    <source>
        <strain evidence="3">ATCC 50983 / TXsc</strain>
    </source>
</reference>
<sequence>MGNSESRALVSDYLDELGQCDLAVDAEAAPMKEEFWTTIFGTPLSIEEIFEIITPEWVRNLRDEKPYNMQFLLRKIIEKLEEVCATGLVQSEEVDEGSHELTQGQRSEALQCVRLLTRIAPFLLEDVDAESCLALLWHSGGLVVRNRGESVVVEPASPSVEEAAGDDGSSVTSSVEDVADLGRAPLMYRMLRALQWSLFLKDFTVLIPQVGASLPLPTHRVDSRFVWRGGIGTAKELPVNQNNEIMSARCEVLKCLLTVLSEPLFQPISSYSSNPSRVLLTFCSGDLPYTANLYCSLMSTVVAYDPRGYGVPYGSAFSSGSQEALVDLSLQVKVPGSNPGAGTYFNPSPENTGSEMVKTHRTGTGSEDDSNNSISESSNQEESAARRRFSSCAFPLAGPDDDASKPRNVYRIMARGVQKTGELDFMVPFYQEALILLWHLITINSTYRKRLCIRHTEDSSVTLVTAKCPMLLFMGSCYAQAPQILHPLLDLLVSSRNSQAKIGLLHMCSFIILVLSSDRDFAVALNAPFRGSRIQDVPVFTGTWADLMTLSIYRVVSDALFVAATAKSPTTGAESLIDMMLTSLCNISAYVRIFCLESCIKILNLVERFSKPHWLFKGPLNHNAIFFLVESLNNVIQYQYEGNHQLVYSVLRHKEVFDSLKQLRLPKSSPSTSTVPSIVEESSMESDNAAAGQEKSSQETSESCTVAPLSFTVHGLGAQQSVNEFDEYGRAVGSPESRVKKQTALMHQAAGASGDPSVAEDKWVPTDAWLEEWKNKLMQKMEAIYRLFNALYPKIASECESEGVTDQNGVLELLKDTTMVGILPVPHPIVIRTYQQNAYTQLWFTSYLWGVIFTRSQALPLYDWKKIQLILINQ</sequence>
<evidence type="ECO:0000313" key="2">
    <source>
        <dbReference type="EMBL" id="EER02481.1"/>
    </source>
</evidence>
<feature type="compositionally biased region" description="Low complexity" evidence="1">
    <location>
        <begin position="371"/>
        <end position="381"/>
    </location>
</feature>
<protein>
    <recommendedName>
        <fullName evidence="4">Dymeclin</fullName>
    </recommendedName>
</protein>
<organism evidence="3">
    <name type="scientific">Perkinsus marinus (strain ATCC 50983 / TXsc)</name>
    <dbReference type="NCBI Taxonomy" id="423536"/>
    <lineage>
        <taxon>Eukaryota</taxon>
        <taxon>Sar</taxon>
        <taxon>Alveolata</taxon>
        <taxon>Perkinsozoa</taxon>
        <taxon>Perkinsea</taxon>
        <taxon>Perkinsida</taxon>
        <taxon>Perkinsidae</taxon>
        <taxon>Perkinsus</taxon>
    </lineage>
</organism>
<accession>C5LLC2</accession>
<dbReference type="RefSeq" id="XP_002769763.1">
    <property type="nucleotide sequence ID" value="XM_002769717.1"/>
</dbReference>
<dbReference type="GO" id="GO:0005797">
    <property type="term" value="C:Golgi medial cisterna"/>
    <property type="evidence" value="ECO:0007669"/>
    <property type="project" value="TreeGrafter"/>
</dbReference>